<sequence length="62" mass="6815">MPAVKFCNHHLTIPQEHTAILPGFYPVVPNMMIGLIGIGLLYIPSESDCDWLSFHCSITGST</sequence>
<evidence type="ECO:0000256" key="1">
    <source>
        <dbReference type="SAM" id="Phobius"/>
    </source>
</evidence>
<comment type="caution">
    <text evidence="2">The sequence shown here is derived from an EMBL/GenBank/DDBJ whole genome shotgun (WGS) entry which is preliminary data.</text>
</comment>
<dbReference type="AlphaFoldDB" id="A0A1Y1XSM9"/>
<keyword evidence="3" id="KW-1185">Reference proteome</keyword>
<protein>
    <submittedName>
        <fullName evidence="2">Uncharacterized protein</fullName>
    </submittedName>
</protein>
<keyword evidence="1" id="KW-0472">Membrane</keyword>
<keyword evidence="1" id="KW-1133">Transmembrane helix</keyword>
<gene>
    <name evidence="2" type="ORF">K493DRAFT_75667</name>
</gene>
<name>A0A1Y1XSM9_9FUNG</name>
<keyword evidence="1" id="KW-0812">Transmembrane</keyword>
<accession>A0A1Y1XSM9</accession>
<dbReference type="Proteomes" id="UP000193498">
    <property type="component" value="Unassembled WGS sequence"/>
</dbReference>
<dbReference type="InParanoid" id="A0A1Y1XSM9"/>
<reference evidence="2 3" key="1">
    <citation type="submission" date="2016-07" db="EMBL/GenBank/DDBJ databases">
        <title>Pervasive Adenine N6-methylation of Active Genes in Fungi.</title>
        <authorList>
            <consortium name="DOE Joint Genome Institute"/>
            <person name="Mondo S.J."/>
            <person name="Dannebaum R.O."/>
            <person name="Kuo R.C."/>
            <person name="Labutti K."/>
            <person name="Haridas S."/>
            <person name="Kuo A."/>
            <person name="Salamov A."/>
            <person name="Ahrendt S.R."/>
            <person name="Lipzen A."/>
            <person name="Sullivan W."/>
            <person name="Andreopoulos W.B."/>
            <person name="Clum A."/>
            <person name="Lindquist E."/>
            <person name="Daum C."/>
            <person name="Ramamoorthy G.K."/>
            <person name="Gryganskyi A."/>
            <person name="Culley D."/>
            <person name="Magnuson J.K."/>
            <person name="James T.Y."/>
            <person name="O'Malley M.A."/>
            <person name="Stajich J.E."/>
            <person name="Spatafora J.W."/>
            <person name="Visel A."/>
            <person name="Grigoriev I.V."/>
        </authorList>
    </citation>
    <scope>NUCLEOTIDE SEQUENCE [LARGE SCALE GENOMIC DNA]</scope>
    <source>
        <strain evidence="2 3">CBS 931.73</strain>
    </source>
</reference>
<feature type="transmembrane region" description="Helical" evidence="1">
    <location>
        <begin position="24"/>
        <end position="43"/>
    </location>
</feature>
<organism evidence="2 3">
    <name type="scientific">Basidiobolus meristosporus CBS 931.73</name>
    <dbReference type="NCBI Taxonomy" id="1314790"/>
    <lineage>
        <taxon>Eukaryota</taxon>
        <taxon>Fungi</taxon>
        <taxon>Fungi incertae sedis</taxon>
        <taxon>Zoopagomycota</taxon>
        <taxon>Entomophthoromycotina</taxon>
        <taxon>Basidiobolomycetes</taxon>
        <taxon>Basidiobolales</taxon>
        <taxon>Basidiobolaceae</taxon>
        <taxon>Basidiobolus</taxon>
    </lineage>
</organism>
<proteinExistence type="predicted"/>
<evidence type="ECO:0000313" key="3">
    <source>
        <dbReference type="Proteomes" id="UP000193498"/>
    </source>
</evidence>
<dbReference type="EMBL" id="MCFE01000502">
    <property type="protein sequence ID" value="ORX88738.1"/>
    <property type="molecule type" value="Genomic_DNA"/>
</dbReference>
<evidence type="ECO:0000313" key="2">
    <source>
        <dbReference type="EMBL" id="ORX88738.1"/>
    </source>
</evidence>